<proteinExistence type="predicted"/>
<dbReference type="RefSeq" id="XP_009267144.1">
    <property type="nucleotide sequence ID" value="XM_009268869.1"/>
</dbReference>
<evidence type="ECO:0008006" key="3">
    <source>
        <dbReference type="Google" id="ProtNLM"/>
    </source>
</evidence>
<dbReference type="EMBL" id="KE007228">
    <property type="protein sequence ID" value="EOR01977.1"/>
    <property type="molecule type" value="Genomic_DNA"/>
</dbReference>
<dbReference type="Pfam" id="PF08520">
    <property type="entry name" value="Mitofissin"/>
    <property type="match status" value="1"/>
</dbReference>
<dbReference type="HOGENOM" id="CLU_151392_1_1_1"/>
<protein>
    <recommendedName>
        <fullName evidence="3">DUF1748-domain-containing protein</fullName>
    </recommendedName>
</protein>
<gene>
    <name evidence="1" type="ORF">J056_003653</name>
</gene>
<dbReference type="eggNOG" id="ENOG502SCMR">
    <property type="taxonomic scope" value="Eukaryota"/>
</dbReference>
<organism evidence="1 2">
    <name type="scientific">Wallemia ichthyophaga (strain EXF-994 / CBS 113033)</name>
    <dbReference type="NCBI Taxonomy" id="1299270"/>
    <lineage>
        <taxon>Eukaryota</taxon>
        <taxon>Fungi</taxon>
        <taxon>Dikarya</taxon>
        <taxon>Basidiomycota</taxon>
        <taxon>Wallemiomycotina</taxon>
        <taxon>Wallemiomycetes</taxon>
        <taxon>Wallemiales</taxon>
        <taxon>Wallemiaceae</taxon>
        <taxon>Wallemia</taxon>
    </lineage>
</organism>
<dbReference type="OrthoDB" id="16824at2759"/>
<dbReference type="GeneID" id="20376605"/>
<evidence type="ECO:0000313" key="1">
    <source>
        <dbReference type="EMBL" id="EOR01977.1"/>
    </source>
</evidence>
<dbReference type="Proteomes" id="UP000014064">
    <property type="component" value="Unassembled WGS sequence"/>
</dbReference>
<dbReference type="KEGG" id="wic:J056_003653"/>
<dbReference type="PANTHER" id="PTHR28075">
    <property type="entry name" value="CHROMOSOME 16, WHOLE GENOME SHOTGUN SEQUENCE"/>
    <property type="match status" value="1"/>
</dbReference>
<reference evidence="2" key="1">
    <citation type="journal article" date="2013" name="BMC Genomics">
        <title>Genome and transcriptome sequencing of the halophilic fungus Wallemia ichthyophaga: haloadaptations present and absent.</title>
        <authorList>
            <person name="Zajc J."/>
            <person name="Liu Y."/>
            <person name="Dai W."/>
            <person name="Yang Z."/>
            <person name="Hu J."/>
            <person name="Gostincar C."/>
            <person name="Gunde-Cimerman N."/>
        </authorList>
    </citation>
    <scope>NUCLEOTIDE SEQUENCE [LARGE SCALE GENOMIC DNA]</scope>
    <source>
        <strain evidence="2">EXF-994 / CBS 113033</strain>
    </source>
</reference>
<name>R9AID1_WALI9</name>
<sequence>MLARLTHYGIDAVLLSTVLAGVKRSTGFSPDIEKFTEEETAKSIAKKYLGIGEFCYDGVTGYVVNSSYFKRGERR</sequence>
<dbReference type="InterPro" id="IPR013726">
    <property type="entry name" value="Mitofissin"/>
</dbReference>
<dbReference type="OMA" id="MIQGTVV"/>
<accession>R9AID1</accession>
<dbReference type="AlphaFoldDB" id="R9AID1"/>
<dbReference type="PANTHER" id="PTHR28075:SF3">
    <property type="entry name" value="DUF1748-DOMAIN-CONTAINING PROTEIN"/>
    <property type="match status" value="1"/>
</dbReference>
<evidence type="ECO:0000313" key="2">
    <source>
        <dbReference type="Proteomes" id="UP000014064"/>
    </source>
</evidence>
<keyword evidence="2" id="KW-1185">Reference proteome</keyword>
<dbReference type="GO" id="GO:0005737">
    <property type="term" value="C:cytoplasm"/>
    <property type="evidence" value="ECO:0007669"/>
    <property type="project" value="TreeGrafter"/>
</dbReference>